<feature type="transmembrane region" description="Helical" evidence="5">
    <location>
        <begin position="12"/>
        <end position="31"/>
    </location>
</feature>
<dbReference type="InterPro" id="IPR051328">
    <property type="entry name" value="T7SS_ABC-Transporter"/>
</dbReference>
<gene>
    <name evidence="7" type="ORF">J2S17_005777</name>
</gene>
<evidence type="ECO:0000313" key="8">
    <source>
        <dbReference type="Proteomes" id="UP001238088"/>
    </source>
</evidence>
<proteinExistence type="predicted"/>
<organism evidence="7 8">
    <name type="scientific">Cytobacillus purgationiresistens</name>
    <dbReference type="NCBI Taxonomy" id="863449"/>
    <lineage>
        <taxon>Bacteria</taxon>
        <taxon>Bacillati</taxon>
        <taxon>Bacillota</taxon>
        <taxon>Bacilli</taxon>
        <taxon>Bacillales</taxon>
        <taxon>Bacillaceae</taxon>
        <taxon>Cytobacillus</taxon>
    </lineage>
</organism>
<feature type="domain" description="ABC-2 type transporter transmembrane" evidence="6">
    <location>
        <begin position="15"/>
        <end position="380"/>
    </location>
</feature>
<evidence type="ECO:0000256" key="5">
    <source>
        <dbReference type="SAM" id="Phobius"/>
    </source>
</evidence>
<evidence type="ECO:0000313" key="7">
    <source>
        <dbReference type="EMBL" id="MDQ0273828.1"/>
    </source>
</evidence>
<comment type="subcellular location">
    <subcellularLocation>
        <location evidence="1">Membrane</location>
        <topology evidence="1">Multi-pass membrane protein</topology>
    </subcellularLocation>
</comment>
<dbReference type="Proteomes" id="UP001238088">
    <property type="component" value="Unassembled WGS sequence"/>
</dbReference>
<feature type="transmembrane region" description="Helical" evidence="5">
    <location>
        <begin position="307"/>
        <end position="330"/>
    </location>
</feature>
<keyword evidence="3 5" id="KW-1133">Transmembrane helix</keyword>
<feature type="transmembrane region" description="Helical" evidence="5">
    <location>
        <begin position="280"/>
        <end position="300"/>
    </location>
</feature>
<dbReference type="RefSeq" id="WP_307480447.1">
    <property type="nucleotide sequence ID" value="NZ_JAUSUB010000052.1"/>
</dbReference>
<comment type="caution">
    <text evidence="7">The sequence shown here is derived from an EMBL/GenBank/DDBJ whole genome shotgun (WGS) entry which is preliminary data.</text>
</comment>
<dbReference type="PANTHER" id="PTHR43077">
    <property type="entry name" value="TRANSPORT PERMEASE YVFS-RELATED"/>
    <property type="match status" value="1"/>
</dbReference>
<dbReference type="EMBL" id="JAUSUB010000052">
    <property type="protein sequence ID" value="MDQ0273828.1"/>
    <property type="molecule type" value="Genomic_DNA"/>
</dbReference>
<evidence type="ECO:0000259" key="6">
    <source>
        <dbReference type="Pfam" id="PF12698"/>
    </source>
</evidence>
<keyword evidence="2 5" id="KW-0812">Transmembrane</keyword>
<dbReference type="Pfam" id="PF12698">
    <property type="entry name" value="ABC2_membrane_3"/>
    <property type="match status" value="1"/>
</dbReference>
<keyword evidence="4 5" id="KW-0472">Membrane</keyword>
<dbReference type="InterPro" id="IPR013525">
    <property type="entry name" value="ABC2_TM"/>
</dbReference>
<evidence type="ECO:0000256" key="3">
    <source>
        <dbReference type="ARBA" id="ARBA00022989"/>
    </source>
</evidence>
<dbReference type="PANTHER" id="PTHR43077:SF5">
    <property type="entry name" value="PHAGE INFECTION PROTEIN"/>
    <property type="match status" value="1"/>
</dbReference>
<evidence type="ECO:0000256" key="4">
    <source>
        <dbReference type="ARBA" id="ARBA00023136"/>
    </source>
</evidence>
<accession>A0ABU0ATS8</accession>
<reference evidence="7 8" key="1">
    <citation type="submission" date="2023-07" db="EMBL/GenBank/DDBJ databases">
        <title>Genomic Encyclopedia of Type Strains, Phase IV (KMG-IV): sequencing the most valuable type-strain genomes for metagenomic binning, comparative biology and taxonomic classification.</title>
        <authorList>
            <person name="Goeker M."/>
        </authorList>
    </citation>
    <scope>NUCLEOTIDE SEQUENCE [LARGE SCALE GENOMIC DNA]</scope>
    <source>
        <strain evidence="7 8">DSM 23494</strain>
    </source>
</reference>
<feature type="transmembrane region" description="Helical" evidence="5">
    <location>
        <begin position="359"/>
        <end position="382"/>
    </location>
</feature>
<evidence type="ECO:0000256" key="2">
    <source>
        <dbReference type="ARBA" id="ARBA00022692"/>
    </source>
</evidence>
<keyword evidence="8" id="KW-1185">Reference proteome</keyword>
<feature type="transmembrane region" description="Helical" evidence="5">
    <location>
        <begin position="208"/>
        <end position="225"/>
    </location>
</feature>
<protein>
    <submittedName>
        <fullName evidence="7">YhgE/Pip-like protein</fullName>
    </submittedName>
</protein>
<sequence length="396" mass="42993">MGLFKQKLTGLSPLIVLIVIVIFSLTIVPSISPVPKNLPIAIVNEDSGVVLPNGTNLNVGDIAVENILQASAESAEDSAVKWIKAADLKEVNKGMGKKEYYAALVIPENFSQKQATLQTGAPESATVDILINQGMNTPAANLASQILNSIVDNLNMKVRQDTFNGLEQAKASLTPKQAEVLASPIIKKITNVNEIGDHSANGNVPVSLFQPIWMASLIGAILLFVSNKNMTFHSRKDKFSSKIAQLCAGIILSLTAGFGLTLFADGALGLEVPKIIDTSLFVAVSYLAFFLMISAVLAWVGLAGVPIFALILFFGAPLLAMAPELMPTFYQDWIYPWLPMRFMTDGLRELFFFEKGFSWSHSVSTLVWIGACSLLIMFLSIFKPERNTAVQQNIRS</sequence>
<name>A0ABU0ATS8_9BACI</name>
<dbReference type="Gene3D" id="3.40.1710.10">
    <property type="entry name" value="abc type-2 transporter like domain"/>
    <property type="match status" value="1"/>
</dbReference>
<feature type="transmembrane region" description="Helical" evidence="5">
    <location>
        <begin position="246"/>
        <end position="268"/>
    </location>
</feature>
<evidence type="ECO:0000256" key="1">
    <source>
        <dbReference type="ARBA" id="ARBA00004141"/>
    </source>
</evidence>